<dbReference type="SUPFAM" id="SSF46785">
    <property type="entry name" value="Winged helix' DNA-binding domain"/>
    <property type="match status" value="1"/>
</dbReference>
<dbReference type="InterPro" id="IPR036388">
    <property type="entry name" value="WH-like_DNA-bd_sf"/>
</dbReference>
<dbReference type="Gene3D" id="1.10.10.10">
    <property type="entry name" value="Winged helix-like DNA-binding domain superfamily/Winged helix DNA-binding domain"/>
    <property type="match status" value="1"/>
</dbReference>
<proteinExistence type="predicted"/>
<keyword evidence="6" id="KW-1185">Reference proteome</keyword>
<evidence type="ECO:0000259" key="4">
    <source>
        <dbReference type="PROSITE" id="PS50042"/>
    </source>
</evidence>
<dbReference type="PANTHER" id="PTHR24567:SF74">
    <property type="entry name" value="HTH-TYPE TRANSCRIPTIONAL REGULATOR ARCR"/>
    <property type="match status" value="1"/>
</dbReference>
<evidence type="ECO:0000313" key="5">
    <source>
        <dbReference type="EMBL" id="MFD0980105.1"/>
    </source>
</evidence>
<keyword evidence="2" id="KW-0238">DNA-binding</keyword>
<dbReference type="SUPFAM" id="SSF51206">
    <property type="entry name" value="cAMP-binding domain-like"/>
    <property type="match status" value="1"/>
</dbReference>
<dbReference type="PROSITE" id="PS50042">
    <property type="entry name" value="CNMP_BINDING_3"/>
    <property type="match status" value="1"/>
</dbReference>
<evidence type="ECO:0000256" key="2">
    <source>
        <dbReference type="ARBA" id="ARBA00023125"/>
    </source>
</evidence>
<sequence length="214" mass="24239">MLAVTGWFSEQPEDFRERMLALANWRTYRAGEDLYEVGDEPNGVFGLENGELDIAVPLSDDEMVVLHRAQPGFWIGDSALLAETKRGLSVVARVESLVLSIPARPLLRHLSERPEDIVYFYRLNHAKIMLTLKVLVETVALPPRSRFARMLLRLATKDGRVNATQTELGAMAGMSRAAFRRSFAELIEARIVRTEYGGIRILDRRALEDEAERQ</sequence>
<dbReference type="InterPro" id="IPR000595">
    <property type="entry name" value="cNMP-bd_dom"/>
</dbReference>
<organism evidence="5 6">
    <name type="scientific">Tropicimonas aquimaris</name>
    <dbReference type="NCBI Taxonomy" id="914152"/>
    <lineage>
        <taxon>Bacteria</taxon>
        <taxon>Pseudomonadati</taxon>
        <taxon>Pseudomonadota</taxon>
        <taxon>Alphaproteobacteria</taxon>
        <taxon>Rhodobacterales</taxon>
        <taxon>Roseobacteraceae</taxon>
        <taxon>Tropicimonas</taxon>
    </lineage>
</organism>
<dbReference type="InterPro" id="IPR018490">
    <property type="entry name" value="cNMP-bd_dom_sf"/>
</dbReference>
<keyword evidence="1" id="KW-0805">Transcription regulation</keyword>
<dbReference type="RefSeq" id="WP_386074438.1">
    <property type="nucleotide sequence ID" value="NZ_JBHTJT010000012.1"/>
</dbReference>
<dbReference type="Gene3D" id="2.60.120.10">
    <property type="entry name" value="Jelly Rolls"/>
    <property type="match status" value="1"/>
</dbReference>
<dbReference type="EMBL" id="JBHTJT010000012">
    <property type="protein sequence ID" value="MFD0980105.1"/>
    <property type="molecule type" value="Genomic_DNA"/>
</dbReference>
<dbReference type="CDD" id="cd00038">
    <property type="entry name" value="CAP_ED"/>
    <property type="match status" value="1"/>
</dbReference>
<protein>
    <submittedName>
        <fullName evidence="5">Crp/Fnr family transcriptional regulator</fullName>
    </submittedName>
</protein>
<dbReference type="PANTHER" id="PTHR24567">
    <property type="entry name" value="CRP FAMILY TRANSCRIPTIONAL REGULATORY PROTEIN"/>
    <property type="match status" value="1"/>
</dbReference>
<evidence type="ECO:0000313" key="6">
    <source>
        <dbReference type="Proteomes" id="UP001597108"/>
    </source>
</evidence>
<name>A0ABW3IR53_9RHOB</name>
<dbReference type="InterPro" id="IPR012318">
    <property type="entry name" value="HTH_CRP"/>
</dbReference>
<comment type="caution">
    <text evidence="5">The sequence shown here is derived from an EMBL/GenBank/DDBJ whole genome shotgun (WGS) entry which is preliminary data.</text>
</comment>
<keyword evidence="3" id="KW-0804">Transcription</keyword>
<feature type="domain" description="Cyclic nucleotide-binding" evidence="4">
    <location>
        <begin position="7"/>
        <end position="101"/>
    </location>
</feature>
<evidence type="ECO:0000256" key="3">
    <source>
        <dbReference type="ARBA" id="ARBA00023163"/>
    </source>
</evidence>
<dbReference type="Proteomes" id="UP001597108">
    <property type="component" value="Unassembled WGS sequence"/>
</dbReference>
<dbReference type="InterPro" id="IPR014710">
    <property type="entry name" value="RmlC-like_jellyroll"/>
</dbReference>
<accession>A0ABW3IR53</accession>
<dbReference type="Pfam" id="PF00027">
    <property type="entry name" value="cNMP_binding"/>
    <property type="match status" value="1"/>
</dbReference>
<dbReference type="Pfam" id="PF13545">
    <property type="entry name" value="HTH_Crp_2"/>
    <property type="match status" value="1"/>
</dbReference>
<evidence type="ECO:0000256" key="1">
    <source>
        <dbReference type="ARBA" id="ARBA00023015"/>
    </source>
</evidence>
<dbReference type="SMART" id="SM00100">
    <property type="entry name" value="cNMP"/>
    <property type="match status" value="1"/>
</dbReference>
<gene>
    <name evidence="5" type="ORF">ACFQ2S_10640</name>
</gene>
<dbReference type="InterPro" id="IPR050397">
    <property type="entry name" value="Env_Response_Regulators"/>
</dbReference>
<reference evidence="6" key="1">
    <citation type="journal article" date="2019" name="Int. J. Syst. Evol. Microbiol.">
        <title>The Global Catalogue of Microorganisms (GCM) 10K type strain sequencing project: providing services to taxonomists for standard genome sequencing and annotation.</title>
        <authorList>
            <consortium name="The Broad Institute Genomics Platform"/>
            <consortium name="The Broad Institute Genome Sequencing Center for Infectious Disease"/>
            <person name="Wu L."/>
            <person name="Ma J."/>
        </authorList>
    </citation>
    <scope>NUCLEOTIDE SEQUENCE [LARGE SCALE GENOMIC DNA]</scope>
    <source>
        <strain evidence="6">CCUG 60524</strain>
    </source>
</reference>
<dbReference type="InterPro" id="IPR036390">
    <property type="entry name" value="WH_DNA-bd_sf"/>
</dbReference>